<dbReference type="Proteomes" id="UP000003781">
    <property type="component" value="Unassembled WGS sequence"/>
</dbReference>
<evidence type="ECO:0000256" key="1">
    <source>
        <dbReference type="SAM" id="MobiDB-lite"/>
    </source>
</evidence>
<reference evidence="3 4" key="1">
    <citation type="submission" date="2007-03" db="EMBL/GenBank/DDBJ databases">
        <authorList>
            <person name="Stal L."/>
            <person name="Ferriera S."/>
            <person name="Johnson J."/>
            <person name="Kravitz S."/>
            <person name="Beeson K."/>
            <person name="Sutton G."/>
            <person name="Rogers Y.-H."/>
            <person name="Friedman R."/>
            <person name="Frazier M."/>
            <person name="Venter J.C."/>
        </authorList>
    </citation>
    <scope>NUCLEOTIDE SEQUENCE [LARGE SCALE GENOMIC DNA]</scope>
    <source>
        <strain evidence="3 4">CCY0110</strain>
    </source>
</reference>
<name>A3IUE6_9CHRO</name>
<dbReference type="eggNOG" id="COG3344">
    <property type="taxonomic scope" value="Bacteria"/>
</dbReference>
<dbReference type="NCBIfam" id="TIGR04416">
    <property type="entry name" value="group_II_RT_mat"/>
    <property type="match status" value="1"/>
</dbReference>
<dbReference type="PANTHER" id="PTHR34047">
    <property type="entry name" value="NUCLEAR INTRON MATURASE 1, MITOCHONDRIAL-RELATED"/>
    <property type="match status" value="1"/>
</dbReference>
<dbReference type="GO" id="GO:0003676">
    <property type="term" value="F:nucleic acid binding"/>
    <property type="evidence" value="ECO:0007669"/>
    <property type="project" value="InterPro"/>
</dbReference>
<dbReference type="eggNOG" id="COG1403">
    <property type="taxonomic scope" value="Bacteria"/>
</dbReference>
<accession>A3IUE6</accession>
<dbReference type="InterPro" id="IPR002711">
    <property type="entry name" value="HNH"/>
</dbReference>
<proteinExistence type="predicted"/>
<dbReference type="Pfam" id="PF01844">
    <property type="entry name" value="HNH"/>
    <property type="match status" value="1"/>
</dbReference>
<comment type="caution">
    <text evidence="3">The sequence shown here is derived from an EMBL/GenBank/DDBJ whole genome shotgun (WGS) entry which is preliminary data.</text>
</comment>
<dbReference type="GO" id="GO:0008270">
    <property type="term" value="F:zinc ion binding"/>
    <property type="evidence" value="ECO:0007669"/>
    <property type="project" value="InterPro"/>
</dbReference>
<organism evidence="3 4">
    <name type="scientific">Crocosphaera chwakensis CCY0110</name>
    <dbReference type="NCBI Taxonomy" id="391612"/>
    <lineage>
        <taxon>Bacteria</taxon>
        <taxon>Bacillati</taxon>
        <taxon>Cyanobacteriota</taxon>
        <taxon>Cyanophyceae</taxon>
        <taxon>Oscillatoriophycideae</taxon>
        <taxon>Chroococcales</taxon>
        <taxon>Aphanothecaceae</taxon>
        <taxon>Crocosphaera</taxon>
        <taxon>Crocosphaera chwakensis</taxon>
    </lineage>
</organism>
<feature type="domain" description="Reverse transcriptase" evidence="2">
    <location>
        <begin position="90"/>
        <end position="333"/>
    </location>
</feature>
<evidence type="ECO:0000313" key="3">
    <source>
        <dbReference type="EMBL" id="EAZ89927.1"/>
    </source>
</evidence>
<feature type="region of interest" description="Disordered" evidence="1">
    <location>
        <begin position="609"/>
        <end position="636"/>
    </location>
</feature>
<dbReference type="SUPFAM" id="SSF56672">
    <property type="entry name" value="DNA/RNA polymerases"/>
    <property type="match status" value="1"/>
</dbReference>
<dbReference type="SMART" id="SM00507">
    <property type="entry name" value="HNHc"/>
    <property type="match status" value="1"/>
</dbReference>
<dbReference type="Pfam" id="PF08388">
    <property type="entry name" value="GIIM"/>
    <property type="match status" value="1"/>
</dbReference>
<evidence type="ECO:0000313" key="4">
    <source>
        <dbReference type="Proteomes" id="UP000003781"/>
    </source>
</evidence>
<dbReference type="InterPro" id="IPR025960">
    <property type="entry name" value="RVT_N"/>
</dbReference>
<dbReference type="Pfam" id="PF00078">
    <property type="entry name" value="RVT_1"/>
    <property type="match status" value="1"/>
</dbReference>
<dbReference type="InterPro" id="IPR051083">
    <property type="entry name" value="GrpII_Intron_Splice-Mob/Def"/>
</dbReference>
<dbReference type="InterPro" id="IPR013597">
    <property type="entry name" value="Mat_intron_G2"/>
</dbReference>
<dbReference type="InterPro" id="IPR043502">
    <property type="entry name" value="DNA/RNA_pol_sf"/>
</dbReference>
<keyword evidence="4" id="KW-1185">Reference proteome</keyword>
<sequence length="636" mass="73810">MSKTDLKPNTVEWNQINWHKAEKSVFKLQKRIYQASVNGDIKKVRKLQKTLLNSYYAKLLAVRKVTQENKGKKTAGVDGVKSLTPKQRLILAQNLKLKDKAKPVRRVWIPKANGKERPLGIPVMQDRAKQALVKSALEPEWEARFEENSYGFRPGRCCQDAIEAIFNQIRYKAKYVLDADISKCFDRINHSKLLEKINTFPTLRRQIRAWLKAGIFDQGNTIFPEKGTPQGGICSPLLANIALHGMENRIKEYAATWEGRKDLNLSSLSLIRYADDFVIIHEKLNVIESCQEIIQDWLKPTGLELSQEKTKILNTLNEHQGNKPGFNFLGFYIRQYKVGKNQSGKNTKGERLGFKTIIKPEKEKVNEHYRKLAQIVDKHKASPQWKLINKLTPVIRGWSNYYRAVCSSETYKKLDHLLWLKLYRWALRRHTKKSKKWVVKKYWHTIGTNNWVFGCKFKNKEYTLFRHSQTEVVRYTKVKGNSSPYDGNTNYWASRMGKHPEMKKSVATLLKKQKGKCNHCGLTFMPGDKIETDHITPLKAGGNNLKDNLQALHLHCHDTKTKRDLKDIKSYKSQKIWDKTLKEINFHFEIIKWEWKDDLPTLVNGTHNRSLFTEEPDEGKLSRPVLKTSRAGDSLA</sequence>
<dbReference type="PROSITE" id="PS50878">
    <property type="entry name" value="RT_POL"/>
    <property type="match status" value="1"/>
</dbReference>
<protein>
    <recommendedName>
        <fullName evidence="2">Reverse transcriptase domain-containing protein</fullName>
    </recommendedName>
</protein>
<dbReference type="RefSeq" id="WP_008277002.1">
    <property type="nucleotide sequence ID" value="NZ_AAXW01000034.1"/>
</dbReference>
<dbReference type="EMBL" id="AAXW01000034">
    <property type="protein sequence ID" value="EAZ89927.1"/>
    <property type="molecule type" value="Genomic_DNA"/>
</dbReference>
<dbReference type="CDD" id="cd00085">
    <property type="entry name" value="HNHc"/>
    <property type="match status" value="1"/>
</dbReference>
<dbReference type="CDD" id="cd01651">
    <property type="entry name" value="RT_G2_intron"/>
    <property type="match status" value="1"/>
</dbReference>
<dbReference type="InterPro" id="IPR003615">
    <property type="entry name" value="HNH_nuc"/>
</dbReference>
<dbReference type="Pfam" id="PF13655">
    <property type="entry name" value="RVT_N"/>
    <property type="match status" value="1"/>
</dbReference>
<dbReference type="GO" id="GO:0004519">
    <property type="term" value="F:endonuclease activity"/>
    <property type="evidence" value="ECO:0007669"/>
    <property type="project" value="InterPro"/>
</dbReference>
<dbReference type="InterPro" id="IPR000477">
    <property type="entry name" value="RT_dom"/>
</dbReference>
<dbReference type="AlphaFoldDB" id="A3IUE6"/>
<gene>
    <name evidence="3" type="ORF">CY0110_14063</name>
</gene>
<dbReference type="InterPro" id="IPR030931">
    <property type="entry name" value="Group_II_RT_mat"/>
</dbReference>
<dbReference type="Gene3D" id="1.10.30.50">
    <property type="match status" value="1"/>
</dbReference>
<evidence type="ECO:0000259" key="2">
    <source>
        <dbReference type="PROSITE" id="PS50878"/>
    </source>
</evidence>
<dbReference type="PANTHER" id="PTHR34047:SF10">
    <property type="entry name" value="GROUP II INTRON-ASSOCIATED OPEN READING FRAME"/>
    <property type="match status" value="1"/>
</dbReference>
<dbReference type="OrthoDB" id="416072at2"/>